<keyword evidence="2 5" id="KW-0812">Transmembrane</keyword>
<evidence type="ECO:0000256" key="5">
    <source>
        <dbReference type="SAM" id="Phobius"/>
    </source>
</evidence>
<dbReference type="InterPro" id="IPR044878">
    <property type="entry name" value="UbiA_sf"/>
</dbReference>
<feature type="transmembrane region" description="Helical" evidence="5">
    <location>
        <begin position="43"/>
        <end position="65"/>
    </location>
</feature>
<evidence type="ECO:0008006" key="7">
    <source>
        <dbReference type="Google" id="ProtNLM"/>
    </source>
</evidence>
<protein>
    <recommendedName>
        <fullName evidence="7">4-hydroxybenzoate octaprenyltransferase</fullName>
    </recommendedName>
</protein>
<dbReference type="GO" id="GO:0016765">
    <property type="term" value="F:transferase activity, transferring alkyl or aryl (other than methyl) groups"/>
    <property type="evidence" value="ECO:0007669"/>
    <property type="project" value="InterPro"/>
</dbReference>
<evidence type="ECO:0000256" key="3">
    <source>
        <dbReference type="ARBA" id="ARBA00022989"/>
    </source>
</evidence>
<keyword evidence="3 5" id="KW-1133">Transmembrane helix</keyword>
<organism evidence="6">
    <name type="scientific">marine metagenome</name>
    <dbReference type="NCBI Taxonomy" id="408172"/>
    <lineage>
        <taxon>unclassified sequences</taxon>
        <taxon>metagenomes</taxon>
        <taxon>ecological metagenomes</taxon>
    </lineage>
</organism>
<evidence type="ECO:0000256" key="2">
    <source>
        <dbReference type="ARBA" id="ARBA00022692"/>
    </source>
</evidence>
<dbReference type="Pfam" id="PF01040">
    <property type="entry name" value="UbiA"/>
    <property type="match status" value="1"/>
</dbReference>
<evidence type="ECO:0000256" key="4">
    <source>
        <dbReference type="ARBA" id="ARBA00023136"/>
    </source>
</evidence>
<name>A0A382TTY9_9ZZZZ</name>
<dbReference type="EMBL" id="UINC01139148">
    <property type="protein sequence ID" value="SVD25520.1"/>
    <property type="molecule type" value="Genomic_DNA"/>
</dbReference>
<evidence type="ECO:0000313" key="6">
    <source>
        <dbReference type="EMBL" id="SVD25520.1"/>
    </source>
</evidence>
<proteinExistence type="predicted"/>
<reference evidence="6" key="1">
    <citation type="submission" date="2018-05" db="EMBL/GenBank/DDBJ databases">
        <authorList>
            <person name="Lanie J.A."/>
            <person name="Ng W.-L."/>
            <person name="Kazmierczak K.M."/>
            <person name="Andrzejewski T.M."/>
            <person name="Davidsen T.M."/>
            <person name="Wayne K.J."/>
            <person name="Tettelin H."/>
            <person name="Glass J.I."/>
            <person name="Rusch D."/>
            <person name="Podicherti R."/>
            <person name="Tsui H.-C.T."/>
            <person name="Winkler M.E."/>
        </authorList>
    </citation>
    <scope>NUCLEOTIDE SEQUENCE</scope>
</reference>
<dbReference type="Gene3D" id="1.10.357.140">
    <property type="entry name" value="UbiA prenyltransferase"/>
    <property type="match status" value="1"/>
</dbReference>
<dbReference type="AlphaFoldDB" id="A0A382TTY9"/>
<gene>
    <name evidence="6" type="ORF">METZ01_LOCUS378374</name>
</gene>
<dbReference type="GO" id="GO:0016020">
    <property type="term" value="C:membrane"/>
    <property type="evidence" value="ECO:0007669"/>
    <property type="project" value="UniProtKB-SubCell"/>
</dbReference>
<sequence>MSFAEPVLSYGRMIRFSHSIFALPFALSGAALAAAVSGIQGAQIGWIVVAMVAARSAAMGFNRLVDRHIDARNPRTAQRELPRGVLSPPAV</sequence>
<dbReference type="InterPro" id="IPR000537">
    <property type="entry name" value="UbiA_prenyltransferase"/>
</dbReference>
<comment type="subcellular location">
    <subcellularLocation>
        <location evidence="1">Membrane</location>
        <topology evidence="1">Multi-pass membrane protein</topology>
    </subcellularLocation>
</comment>
<feature type="non-terminal residue" evidence="6">
    <location>
        <position position="91"/>
    </location>
</feature>
<accession>A0A382TTY9</accession>
<evidence type="ECO:0000256" key="1">
    <source>
        <dbReference type="ARBA" id="ARBA00004141"/>
    </source>
</evidence>
<keyword evidence="4 5" id="KW-0472">Membrane</keyword>